<name>A0A508WT41_9HYPH</name>
<feature type="region of interest" description="Disordered" evidence="1">
    <location>
        <begin position="1"/>
        <end position="28"/>
    </location>
</feature>
<evidence type="ECO:0000256" key="1">
    <source>
        <dbReference type="SAM" id="MobiDB-lite"/>
    </source>
</evidence>
<accession>A0A508WT41</accession>
<proteinExistence type="predicted"/>
<dbReference type="AlphaFoldDB" id="A0A508WT41"/>
<reference evidence="2" key="1">
    <citation type="submission" date="2019-06" db="EMBL/GenBank/DDBJ databases">
        <authorList>
            <person name="Le Quere A."/>
            <person name="Colella S."/>
        </authorList>
    </citation>
    <scope>NUCLEOTIDE SEQUENCE</scope>
    <source>
        <strain evidence="2">EmedicaeMD41</strain>
    </source>
</reference>
<protein>
    <submittedName>
        <fullName evidence="2">Uncharacterized protein</fullName>
    </submittedName>
</protein>
<dbReference type="Proteomes" id="UP000507954">
    <property type="component" value="Unassembled WGS sequence"/>
</dbReference>
<gene>
    <name evidence="2" type="ORF">EMEDMD4_1010005</name>
</gene>
<organism evidence="2">
    <name type="scientific">Sinorhizobium medicae</name>
    <dbReference type="NCBI Taxonomy" id="110321"/>
    <lineage>
        <taxon>Bacteria</taxon>
        <taxon>Pseudomonadati</taxon>
        <taxon>Pseudomonadota</taxon>
        <taxon>Alphaproteobacteria</taxon>
        <taxon>Hyphomicrobiales</taxon>
        <taxon>Rhizobiaceae</taxon>
        <taxon>Sinorhizobium/Ensifer group</taxon>
        <taxon>Sinorhizobium</taxon>
    </lineage>
</organism>
<dbReference type="EMBL" id="CABFNB010000004">
    <property type="protein sequence ID" value="VTZ59196.1"/>
    <property type="molecule type" value="Genomic_DNA"/>
</dbReference>
<sequence length="56" mass="6059">MFRIWNKITSAQPEDAGRKETPGGNDALTVSEVLNAPSALSHRLCSGLRLYEKASA</sequence>
<evidence type="ECO:0000313" key="2">
    <source>
        <dbReference type="EMBL" id="VTZ59196.1"/>
    </source>
</evidence>